<reference evidence="2 3" key="1">
    <citation type="submission" date="2018-04" db="EMBL/GenBank/DDBJ databases">
        <title>Genomic Encyclopedia of Archaeal and Bacterial Type Strains, Phase II (KMG-II): from individual species to whole genera.</title>
        <authorList>
            <person name="Goeker M."/>
        </authorList>
    </citation>
    <scope>NUCLEOTIDE SEQUENCE [LARGE SCALE GENOMIC DNA]</scope>
    <source>
        <strain evidence="2 3">DSM 45787</strain>
    </source>
</reference>
<evidence type="ECO:0000313" key="3">
    <source>
        <dbReference type="Proteomes" id="UP000244240"/>
    </source>
</evidence>
<evidence type="ECO:0000313" key="2">
    <source>
        <dbReference type="EMBL" id="PTX64581.1"/>
    </source>
</evidence>
<comment type="caution">
    <text evidence="2">The sequence shown here is derived from an EMBL/GenBank/DDBJ whole genome shotgun (WGS) entry which is preliminary data.</text>
</comment>
<dbReference type="Proteomes" id="UP000244240">
    <property type="component" value="Unassembled WGS sequence"/>
</dbReference>
<dbReference type="OrthoDB" id="2867625at2"/>
<proteinExistence type="predicted"/>
<dbReference type="RefSeq" id="WP_108021651.1">
    <property type="nucleotide sequence ID" value="NZ_QBKR01000002.1"/>
</dbReference>
<dbReference type="Pfam" id="PF22289">
    <property type="entry name" value="DmmA-like_C"/>
    <property type="match status" value="1"/>
</dbReference>
<keyword evidence="3" id="KW-1185">Reference proteome</keyword>
<accession>A0A2T6C8D7</accession>
<organism evidence="2 3">
    <name type="scientific">Melghirimyces profundicolus</name>
    <dbReference type="NCBI Taxonomy" id="1242148"/>
    <lineage>
        <taxon>Bacteria</taxon>
        <taxon>Bacillati</taxon>
        <taxon>Bacillota</taxon>
        <taxon>Bacilli</taxon>
        <taxon>Bacillales</taxon>
        <taxon>Thermoactinomycetaceae</taxon>
        <taxon>Melghirimyces</taxon>
    </lineage>
</organism>
<dbReference type="InterPro" id="IPR048037">
    <property type="entry name" value="DmmA-like_C"/>
</dbReference>
<feature type="domain" description="Dimethylamine monooxygenase subunit DmmA-like C-terminal" evidence="1">
    <location>
        <begin position="110"/>
        <end position="151"/>
    </location>
</feature>
<gene>
    <name evidence="2" type="ORF">C8P63_10275</name>
</gene>
<protein>
    <recommendedName>
        <fullName evidence="1">Dimethylamine monooxygenase subunit DmmA-like C-terminal domain-containing protein</fullName>
    </recommendedName>
</protein>
<sequence length="156" mass="17853">MTGRGWTESLTVVPGRRKYILLTDSEGYGEIQPVWESLNDGEVPIELRFFQDSPHLDKGLEDWLSAQKMGTCLYIAGKWERVKPLFRLAERVGFTEEEMQVKGVGPREKRVFCARCHTINRAGEDAEIPCRECGEKLEVSSHYSRLHDACYGFVII</sequence>
<evidence type="ECO:0000259" key="1">
    <source>
        <dbReference type="Pfam" id="PF22289"/>
    </source>
</evidence>
<dbReference type="EMBL" id="QBKR01000002">
    <property type="protein sequence ID" value="PTX64581.1"/>
    <property type="molecule type" value="Genomic_DNA"/>
</dbReference>
<dbReference type="NCBIfam" id="NF041259">
    <property type="entry name" value="mono_DmmA_fam"/>
    <property type="match status" value="1"/>
</dbReference>
<dbReference type="AlphaFoldDB" id="A0A2T6C8D7"/>
<name>A0A2T6C8D7_9BACL</name>